<dbReference type="Gene3D" id="1.20.120.1630">
    <property type="match status" value="1"/>
</dbReference>
<feature type="transmembrane region" description="Helical" evidence="1">
    <location>
        <begin position="60"/>
        <end position="81"/>
    </location>
</feature>
<sequence>MTVDVILPLCIGLVFSAAAMTALWRVQRRTGNAGIVDVAWAGLVGGLGVFFAAWPAGIAWLRGLAAVMIAVWSLRLTAYLYRRVVGHPEEGRYADLRRRWGPDASRKFFQFFLFQAVAACVFATPILAIARSSAPPPWWCVALAVVVWGVGIVGVSLADWQLARFKLRPEAKGRTCRDGLWRYSRHPNYFFEWVHWNSYVPLAVASAYWWAPVFVACGLLYLLLFVTGIPPAEAQSLASRGDDYRDYQRTTNSFFPWLPRAES</sequence>
<feature type="transmembrane region" description="Helical" evidence="1">
    <location>
        <begin position="33"/>
        <end position="54"/>
    </location>
</feature>
<feature type="transmembrane region" description="Helical" evidence="1">
    <location>
        <begin position="207"/>
        <end position="229"/>
    </location>
</feature>
<gene>
    <name evidence="2" type="ORF">I41_17160</name>
</gene>
<evidence type="ECO:0000313" key="3">
    <source>
        <dbReference type="Proteomes" id="UP000317909"/>
    </source>
</evidence>
<name>A0A517TVZ1_9BACT</name>
<dbReference type="OrthoDB" id="9779233at2"/>
<dbReference type="PANTHER" id="PTHR32251">
    <property type="entry name" value="3-OXO-5-ALPHA-STEROID 4-DEHYDROGENASE"/>
    <property type="match status" value="1"/>
</dbReference>
<accession>A0A517TVZ1</accession>
<feature type="transmembrane region" description="Helical" evidence="1">
    <location>
        <begin position="136"/>
        <end position="158"/>
    </location>
</feature>
<keyword evidence="1" id="KW-0472">Membrane</keyword>
<proteinExistence type="predicted"/>
<dbReference type="RefSeq" id="WP_145432096.1">
    <property type="nucleotide sequence ID" value="NZ_CP036339.1"/>
</dbReference>
<dbReference type="Pfam" id="PF06966">
    <property type="entry name" value="DUF1295"/>
    <property type="match status" value="1"/>
</dbReference>
<evidence type="ECO:0008006" key="4">
    <source>
        <dbReference type="Google" id="ProtNLM"/>
    </source>
</evidence>
<keyword evidence="1" id="KW-1133">Transmembrane helix</keyword>
<dbReference type="Proteomes" id="UP000317909">
    <property type="component" value="Chromosome"/>
</dbReference>
<keyword evidence="3" id="KW-1185">Reference proteome</keyword>
<evidence type="ECO:0000313" key="2">
    <source>
        <dbReference type="EMBL" id="QDT72536.1"/>
    </source>
</evidence>
<dbReference type="InterPro" id="IPR010721">
    <property type="entry name" value="UstE-like"/>
</dbReference>
<feature type="transmembrane region" description="Helical" evidence="1">
    <location>
        <begin position="6"/>
        <end position="26"/>
    </location>
</feature>
<reference evidence="2 3" key="1">
    <citation type="submission" date="2019-02" db="EMBL/GenBank/DDBJ databases">
        <title>Deep-cultivation of Planctomycetes and their phenomic and genomic characterization uncovers novel biology.</title>
        <authorList>
            <person name="Wiegand S."/>
            <person name="Jogler M."/>
            <person name="Boedeker C."/>
            <person name="Pinto D."/>
            <person name="Vollmers J."/>
            <person name="Rivas-Marin E."/>
            <person name="Kohn T."/>
            <person name="Peeters S.H."/>
            <person name="Heuer A."/>
            <person name="Rast P."/>
            <person name="Oberbeckmann S."/>
            <person name="Bunk B."/>
            <person name="Jeske O."/>
            <person name="Meyerdierks A."/>
            <person name="Storesund J.E."/>
            <person name="Kallscheuer N."/>
            <person name="Luecker S."/>
            <person name="Lage O.M."/>
            <person name="Pohl T."/>
            <person name="Merkel B.J."/>
            <person name="Hornburger P."/>
            <person name="Mueller R.-W."/>
            <person name="Bruemmer F."/>
            <person name="Labrenz M."/>
            <person name="Spormann A.M."/>
            <person name="Op den Camp H."/>
            <person name="Overmann J."/>
            <person name="Amann R."/>
            <person name="Jetten M.S.M."/>
            <person name="Mascher T."/>
            <person name="Medema M.H."/>
            <person name="Devos D.P."/>
            <person name="Kaster A.-K."/>
            <person name="Ovreas L."/>
            <person name="Rohde M."/>
            <person name="Galperin M.Y."/>
            <person name="Jogler C."/>
        </authorList>
    </citation>
    <scope>NUCLEOTIDE SEQUENCE [LARGE SCALE GENOMIC DNA]</scope>
    <source>
        <strain evidence="2 3">I41</strain>
    </source>
</reference>
<protein>
    <recommendedName>
        <fullName evidence="4">3-oxo-5-alpha-steroid 4-dehydrogenase</fullName>
    </recommendedName>
</protein>
<organism evidence="2 3">
    <name type="scientific">Lacipirellula limnantheis</name>
    <dbReference type="NCBI Taxonomy" id="2528024"/>
    <lineage>
        <taxon>Bacteria</taxon>
        <taxon>Pseudomonadati</taxon>
        <taxon>Planctomycetota</taxon>
        <taxon>Planctomycetia</taxon>
        <taxon>Pirellulales</taxon>
        <taxon>Lacipirellulaceae</taxon>
        <taxon>Lacipirellula</taxon>
    </lineage>
</organism>
<dbReference type="GO" id="GO:0016020">
    <property type="term" value="C:membrane"/>
    <property type="evidence" value="ECO:0007669"/>
    <property type="project" value="TreeGrafter"/>
</dbReference>
<keyword evidence="1" id="KW-0812">Transmembrane</keyword>
<dbReference type="KEGG" id="llh:I41_17160"/>
<feature type="transmembrane region" description="Helical" evidence="1">
    <location>
        <begin position="108"/>
        <end position="130"/>
    </location>
</feature>
<dbReference type="AlphaFoldDB" id="A0A517TVZ1"/>
<dbReference type="EMBL" id="CP036339">
    <property type="protein sequence ID" value="QDT72536.1"/>
    <property type="molecule type" value="Genomic_DNA"/>
</dbReference>
<dbReference type="PANTHER" id="PTHR32251:SF17">
    <property type="entry name" value="STEROID 5-ALPHA REDUCTASE C-TERMINAL DOMAIN-CONTAINING PROTEIN"/>
    <property type="match status" value="1"/>
</dbReference>
<evidence type="ECO:0000256" key="1">
    <source>
        <dbReference type="SAM" id="Phobius"/>
    </source>
</evidence>